<evidence type="ECO:0000256" key="1">
    <source>
        <dbReference type="ARBA" id="ARBA00001936"/>
    </source>
</evidence>
<evidence type="ECO:0000256" key="13">
    <source>
        <dbReference type="ARBA" id="ARBA00023136"/>
    </source>
</evidence>
<gene>
    <name evidence="23" type="ORF">HPB51_016929</name>
</gene>
<organism evidence="23 24">
    <name type="scientific">Rhipicephalus microplus</name>
    <name type="common">Cattle tick</name>
    <name type="synonym">Boophilus microplus</name>
    <dbReference type="NCBI Taxonomy" id="6941"/>
    <lineage>
        <taxon>Eukaryota</taxon>
        <taxon>Metazoa</taxon>
        <taxon>Ecdysozoa</taxon>
        <taxon>Arthropoda</taxon>
        <taxon>Chelicerata</taxon>
        <taxon>Arachnida</taxon>
        <taxon>Acari</taxon>
        <taxon>Parasitiformes</taxon>
        <taxon>Ixodida</taxon>
        <taxon>Ixodoidea</taxon>
        <taxon>Ixodidae</taxon>
        <taxon>Rhipicephalinae</taxon>
        <taxon>Rhipicephalus</taxon>
        <taxon>Boophilus</taxon>
    </lineage>
</organism>
<dbReference type="Pfam" id="PF13896">
    <property type="entry name" value="Glyco_transf_49"/>
    <property type="match status" value="1"/>
</dbReference>
<evidence type="ECO:0000256" key="15">
    <source>
        <dbReference type="ARBA" id="ARBA00023211"/>
    </source>
</evidence>
<keyword evidence="11 22" id="KW-1133">Transmembrane helix</keyword>
<keyword evidence="6" id="KW-0328">Glycosyltransferase</keyword>
<evidence type="ECO:0000256" key="5">
    <source>
        <dbReference type="ARBA" id="ARBA00017962"/>
    </source>
</evidence>
<keyword evidence="12" id="KW-0333">Golgi apparatus</keyword>
<evidence type="ECO:0000256" key="17">
    <source>
        <dbReference type="ARBA" id="ARBA00032175"/>
    </source>
</evidence>
<keyword evidence="14" id="KW-0325">Glycoprotein</keyword>
<evidence type="ECO:0000256" key="3">
    <source>
        <dbReference type="ARBA" id="ARBA00004922"/>
    </source>
</evidence>
<evidence type="ECO:0000256" key="7">
    <source>
        <dbReference type="ARBA" id="ARBA00022679"/>
    </source>
</evidence>
<keyword evidence="8 22" id="KW-0812">Transmembrane</keyword>
<dbReference type="VEuPathDB" id="VectorBase:LOC119160098"/>
<dbReference type="PANTHER" id="PTHR46420">
    <property type="entry name" value="BETA-1,4-GLUCURONYLTRANSFERASE 1"/>
    <property type="match status" value="1"/>
</dbReference>
<dbReference type="Proteomes" id="UP000821866">
    <property type="component" value="Chromosome 1"/>
</dbReference>
<feature type="compositionally biased region" description="Pro residues" evidence="21">
    <location>
        <begin position="43"/>
        <end position="52"/>
    </location>
</feature>
<dbReference type="GO" id="GO:0046872">
    <property type="term" value="F:metal ion binding"/>
    <property type="evidence" value="ECO:0007669"/>
    <property type="project" value="UniProtKB-KW"/>
</dbReference>
<comment type="subcellular location">
    <subcellularLocation>
        <location evidence="2">Golgi apparatus membrane</location>
        <topology evidence="2">Single-pass type II membrane protein</topology>
    </subcellularLocation>
</comment>
<dbReference type="GO" id="GO:0015020">
    <property type="term" value="F:glucuronosyltransferase activity"/>
    <property type="evidence" value="ECO:0007669"/>
    <property type="project" value="InterPro"/>
</dbReference>
<dbReference type="EMBL" id="JABSTU010000001">
    <property type="protein sequence ID" value="KAH8041484.1"/>
    <property type="molecule type" value="Genomic_DNA"/>
</dbReference>
<evidence type="ECO:0000256" key="10">
    <source>
        <dbReference type="ARBA" id="ARBA00022968"/>
    </source>
</evidence>
<dbReference type="GO" id="GO:0000139">
    <property type="term" value="C:Golgi membrane"/>
    <property type="evidence" value="ECO:0007669"/>
    <property type="project" value="UniProtKB-SubCell"/>
</dbReference>
<keyword evidence="9" id="KW-0479">Metal-binding</keyword>
<evidence type="ECO:0000313" key="23">
    <source>
        <dbReference type="EMBL" id="KAH8041484.1"/>
    </source>
</evidence>
<evidence type="ECO:0000256" key="19">
    <source>
        <dbReference type="ARBA" id="ARBA00033291"/>
    </source>
</evidence>
<proteinExistence type="inferred from homology"/>
<evidence type="ECO:0000256" key="18">
    <source>
        <dbReference type="ARBA" id="ARBA00032181"/>
    </source>
</evidence>
<name>A0A9J6F4N9_RHIMP</name>
<keyword evidence="13 22" id="KW-0472">Membrane</keyword>
<feature type="region of interest" description="Disordered" evidence="21">
    <location>
        <begin position="43"/>
        <end position="63"/>
    </location>
</feature>
<dbReference type="PANTHER" id="PTHR46420:SF1">
    <property type="entry name" value="BETA-1,4-GLUCURONYLTRANSFERASE 1"/>
    <property type="match status" value="1"/>
</dbReference>
<evidence type="ECO:0000256" key="22">
    <source>
        <dbReference type="SAM" id="Phobius"/>
    </source>
</evidence>
<reference evidence="23" key="2">
    <citation type="submission" date="2021-09" db="EMBL/GenBank/DDBJ databases">
        <authorList>
            <person name="Jia N."/>
            <person name="Wang J."/>
            <person name="Shi W."/>
            <person name="Du L."/>
            <person name="Sun Y."/>
            <person name="Zhan W."/>
            <person name="Jiang J."/>
            <person name="Wang Q."/>
            <person name="Zhang B."/>
            <person name="Ji P."/>
            <person name="Sakyi L.B."/>
            <person name="Cui X."/>
            <person name="Yuan T."/>
            <person name="Jiang B."/>
            <person name="Yang W."/>
            <person name="Lam T.T.-Y."/>
            <person name="Chang Q."/>
            <person name="Ding S."/>
            <person name="Wang X."/>
            <person name="Zhu J."/>
            <person name="Ruan X."/>
            <person name="Zhao L."/>
            <person name="Wei J."/>
            <person name="Que T."/>
            <person name="Du C."/>
            <person name="Cheng J."/>
            <person name="Dai P."/>
            <person name="Han X."/>
            <person name="Huang E."/>
            <person name="Gao Y."/>
            <person name="Liu J."/>
            <person name="Shao H."/>
            <person name="Ye R."/>
            <person name="Li L."/>
            <person name="Wei W."/>
            <person name="Wang X."/>
            <person name="Wang C."/>
            <person name="Huo Q."/>
            <person name="Li W."/>
            <person name="Guo W."/>
            <person name="Chen H."/>
            <person name="Chen S."/>
            <person name="Zhou L."/>
            <person name="Zhou L."/>
            <person name="Ni X."/>
            <person name="Tian J."/>
            <person name="Zhou Y."/>
            <person name="Sheng Y."/>
            <person name="Liu T."/>
            <person name="Pan Y."/>
            <person name="Xia L."/>
            <person name="Li J."/>
            <person name="Zhao F."/>
            <person name="Cao W."/>
        </authorList>
    </citation>
    <scope>NUCLEOTIDE SEQUENCE</scope>
    <source>
        <strain evidence="23">Rmic-2018</strain>
        <tissue evidence="23">Larvae</tissue>
    </source>
</reference>
<evidence type="ECO:0000256" key="4">
    <source>
        <dbReference type="ARBA" id="ARBA00008539"/>
    </source>
</evidence>
<evidence type="ECO:0000256" key="11">
    <source>
        <dbReference type="ARBA" id="ARBA00022989"/>
    </source>
</evidence>
<evidence type="ECO:0000313" key="24">
    <source>
        <dbReference type="Proteomes" id="UP000821866"/>
    </source>
</evidence>
<keyword evidence="24" id="KW-1185">Reference proteome</keyword>
<protein>
    <recommendedName>
        <fullName evidence="5">Beta-1,4-glucuronyltransferase 1</fullName>
    </recommendedName>
    <alternativeName>
        <fullName evidence="16">I-beta-1,3-N-acetylglucosaminyltransferase</fullName>
    </alternativeName>
    <alternativeName>
        <fullName evidence="19">N-acetyllactosaminide beta-1,3-N-acetylglucosaminyltransferase</fullName>
    </alternativeName>
    <alternativeName>
        <fullName evidence="17">Poly-N-acetyllactosamine extension enzyme</fullName>
    </alternativeName>
    <alternativeName>
        <fullName evidence="18">UDP-GlcNAc:betaGal beta-1,3-N-acetylglucosaminyltransferase 1</fullName>
    </alternativeName>
</protein>
<evidence type="ECO:0000256" key="20">
    <source>
        <dbReference type="ARBA" id="ARBA00047852"/>
    </source>
</evidence>
<comment type="catalytic activity">
    <reaction evidence="20">
        <text>3-O-[beta-D-Xyl-(1-&gt;4)-Rib-ol-P-Rib-ol-P-3-beta-D-GalNAc-(1-&gt;3)-beta-D-GlcNAc-(1-&gt;4)-(O-6-P-alpha-D-Man)]-Thr-[protein] + UDP-alpha-D-glucuronate = 3-O-[beta-D-GlcA-(1-&gt;3)-beta-D-Xyl-(1-&gt;4)-Rib-ol-P-Rib-ol-P-3-beta-D-GalNAc-(1-&gt;3)-beta-D-GlcNAc-(1-&gt;4)-(O-6-P-alpha-D-Man)]-Thr-[protein] + UDP + H(+)</text>
        <dbReference type="Rhea" id="RHEA:46860"/>
        <dbReference type="Rhea" id="RHEA-COMP:15023"/>
        <dbReference type="Rhea" id="RHEA-COMP:17482"/>
        <dbReference type="ChEBI" id="CHEBI:15378"/>
        <dbReference type="ChEBI" id="CHEBI:58052"/>
        <dbReference type="ChEBI" id="CHEBI:58223"/>
        <dbReference type="ChEBI" id="CHEBI:142405"/>
        <dbReference type="ChEBI" id="CHEBI:177336"/>
    </reaction>
</comment>
<accession>A0A9J6F4N9</accession>
<keyword evidence="15" id="KW-0464">Manganese</keyword>
<evidence type="ECO:0000256" key="6">
    <source>
        <dbReference type="ARBA" id="ARBA00022676"/>
    </source>
</evidence>
<keyword evidence="7" id="KW-0808">Transferase</keyword>
<evidence type="ECO:0000256" key="2">
    <source>
        <dbReference type="ARBA" id="ARBA00004323"/>
    </source>
</evidence>
<evidence type="ECO:0000256" key="9">
    <source>
        <dbReference type="ARBA" id="ARBA00022723"/>
    </source>
</evidence>
<feature type="transmembrane region" description="Helical" evidence="22">
    <location>
        <begin position="12"/>
        <end position="36"/>
    </location>
</feature>
<dbReference type="InterPro" id="IPR043189">
    <property type="entry name" value="B4GAT1"/>
</dbReference>
<evidence type="ECO:0000256" key="14">
    <source>
        <dbReference type="ARBA" id="ARBA00023180"/>
    </source>
</evidence>
<reference evidence="23" key="1">
    <citation type="journal article" date="2020" name="Cell">
        <title>Large-Scale Comparative Analyses of Tick Genomes Elucidate Their Genetic Diversity and Vector Capacities.</title>
        <authorList>
            <consortium name="Tick Genome and Microbiome Consortium (TIGMIC)"/>
            <person name="Jia N."/>
            <person name="Wang J."/>
            <person name="Shi W."/>
            <person name="Du L."/>
            <person name="Sun Y."/>
            <person name="Zhan W."/>
            <person name="Jiang J.F."/>
            <person name="Wang Q."/>
            <person name="Zhang B."/>
            <person name="Ji P."/>
            <person name="Bell-Sakyi L."/>
            <person name="Cui X.M."/>
            <person name="Yuan T.T."/>
            <person name="Jiang B.G."/>
            <person name="Yang W.F."/>
            <person name="Lam T.T."/>
            <person name="Chang Q.C."/>
            <person name="Ding S.J."/>
            <person name="Wang X.J."/>
            <person name="Zhu J.G."/>
            <person name="Ruan X.D."/>
            <person name="Zhao L."/>
            <person name="Wei J.T."/>
            <person name="Ye R.Z."/>
            <person name="Que T.C."/>
            <person name="Du C.H."/>
            <person name="Zhou Y.H."/>
            <person name="Cheng J.X."/>
            <person name="Dai P.F."/>
            <person name="Guo W.B."/>
            <person name="Han X.H."/>
            <person name="Huang E.J."/>
            <person name="Li L.F."/>
            <person name="Wei W."/>
            <person name="Gao Y.C."/>
            <person name="Liu J.Z."/>
            <person name="Shao H.Z."/>
            <person name="Wang X."/>
            <person name="Wang C.C."/>
            <person name="Yang T.C."/>
            <person name="Huo Q.B."/>
            <person name="Li W."/>
            <person name="Chen H.Y."/>
            <person name="Chen S.E."/>
            <person name="Zhou L.G."/>
            <person name="Ni X.B."/>
            <person name="Tian J.H."/>
            <person name="Sheng Y."/>
            <person name="Liu T."/>
            <person name="Pan Y.S."/>
            <person name="Xia L.Y."/>
            <person name="Li J."/>
            <person name="Zhao F."/>
            <person name="Cao W.C."/>
        </authorList>
    </citation>
    <scope>NUCLEOTIDE SEQUENCE</scope>
    <source>
        <strain evidence="23">Rmic-2018</strain>
    </source>
</reference>
<dbReference type="AlphaFoldDB" id="A0A9J6F4N9"/>
<evidence type="ECO:0000256" key="12">
    <source>
        <dbReference type="ARBA" id="ARBA00023034"/>
    </source>
</evidence>
<keyword evidence="10" id="KW-0735">Signal-anchor</keyword>
<comment type="caution">
    <text evidence="23">The sequence shown here is derived from an EMBL/GenBank/DDBJ whole genome shotgun (WGS) entry which is preliminary data.</text>
</comment>
<evidence type="ECO:0000256" key="16">
    <source>
        <dbReference type="ARBA" id="ARBA00030723"/>
    </source>
</evidence>
<comment type="similarity">
    <text evidence="4">Belongs to the glycosyltransferase 49 family.</text>
</comment>
<comment type="pathway">
    <text evidence="3">Protein modification; protein glycosylation.</text>
</comment>
<dbReference type="GO" id="GO:0035269">
    <property type="term" value="P:protein O-linked glycosylation via mannose"/>
    <property type="evidence" value="ECO:0007669"/>
    <property type="project" value="TreeGrafter"/>
</dbReference>
<comment type="cofactor">
    <cofactor evidence="1">
        <name>Mn(2+)</name>
        <dbReference type="ChEBI" id="CHEBI:29035"/>
    </cofactor>
</comment>
<evidence type="ECO:0000256" key="21">
    <source>
        <dbReference type="SAM" id="MobiDB-lite"/>
    </source>
</evidence>
<evidence type="ECO:0000256" key="8">
    <source>
        <dbReference type="ARBA" id="ARBA00022692"/>
    </source>
</evidence>
<sequence>MRRACLPGNRCLGRGPLALIVVGALALGELIGLLVINRINPSPVPGSSPPSSPQQRRVNSAVPVDEEVTPAGGARGVHILDLLVQRTPFKFDEDAIELDASRKYKIARSFLSPDADFGSPDAGEVCLATQSSLDRLHTLVELAQLWNGPLSLAVFVASAAQFQALRAYLALLRSCSEPVRANVRVDLVFPVGVNVTRAVPWSTRGGGGPEFSCSSHASLLRTLHASGGARVIRGSVKQMLYPQNHLRNVARDGCSPQKYFFVVDIDVMPKPGLWDELSDFLASANSGRRLPCAKCVFVVPTYEAREMVAVPRTKRELLAMVHRREARPFHEKSFVFNQYATNHAAWEALPHSEDGLHAAYRVQRYEFFYEPFYVAGKDVPRYDESVSRHCADSVFDWSYPLLGNLQVYETHAAGFEFWVLDEAFALHRGMQNHRARGYWRERQNTLNQRKLAGFKRDVKRKYLVTRTTLPPATKPPLL</sequence>